<comment type="subcellular location">
    <subcellularLocation>
        <location evidence="1">Cytoplasm</location>
        <location evidence="1">Perinuclear region</location>
    </subcellularLocation>
    <subcellularLocation>
        <location evidence="2">Nucleus</location>
        <location evidence="2">Nucleoplasm</location>
    </subcellularLocation>
</comment>
<evidence type="ECO:0000313" key="9">
    <source>
        <dbReference type="Ensembl" id="ENSANIP00000009382.1"/>
    </source>
</evidence>
<evidence type="ECO:0000256" key="1">
    <source>
        <dbReference type="ARBA" id="ARBA00004556"/>
    </source>
</evidence>
<keyword evidence="5" id="KW-0963">Cytoplasm</keyword>
<evidence type="ECO:0000256" key="4">
    <source>
        <dbReference type="ARBA" id="ARBA00019989"/>
    </source>
</evidence>
<evidence type="ECO:0000256" key="5">
    <source>
        <dbReference type="ARBA" id="ARBA00022490"/>
    </source>
</evidence>
<dbReference type="FunFam" id="2.20.25.10:FF:000015">
    <property type="entry name" value="Multifunctional methyltransferase subunit TRM112-like protein"/>
    <property type="match status" value="1"/>
</dbReference>
<proteinExistence type="inferred from homology"/>
<dbReference type="GO" id="GO:0030488">
    <property type="term" value="P:tRNA methylation"/>
    <property type="evidence" value="ECO:0007669"/>
    <property type="project" value="TreeGrafter"/>
</dbReference>
<dbReference type="Pfam" id="PF03966">
    <property type="entry name" value="Trm112p"/>
    <property type="match status" value="1"/>
</dbReference>
<dbReference type="Gene3D" id="2.20.25.10">
    <property type="match status" value="1"/>
</dbReference>
<evidence type="ECO:0000256" key="8">
    <source>
        <dbReference type="SAM" id="MobiDB-lite"/>
    </source>
</evidence>
<keyword evidence="6" id="KW-0539">Nucleus</keyword>
<organism evidence="9 10">
    <name type="scientific">Accipiter nisus</name>
    <name type="common">Eurasian sparrowhawk</name>
    <dbReference type="NCBI Taxonomy" id="211598"/>
    <lineage>
        <taxon>Eukaryota</taxon>
        <taxon>Metazoa</taxon>
        <taxon>Chordata</taxon>
        <taxon>Craniata</taxon>
        <taxon>Vertebrata</taxon>
        <taxon>Euteleostomi</taxon>
        <taxon>Archelosauria</taxon>
        <taxon>Archosauria</taxon>
        <taxon>Dinosauria</taxon>
        <taxon>Saurischia</taxon>
        <taxon>Theropoda</taxon>
        <taxon>Coelurosauria</taxon>
        <taxon>Aves</taxon>
        <taxon>Neognathae</taxon>
        <taxon>Neoaves</taxon>
        <taxon>Telluraves</taxon>
        <taxon>Accipitrimorphae</taxon>
        <taxon>Accipitriformes</taxon>
        <taxon>Accipitridae</taxon>
        <taxon>Accipitrinae</taxon>
        <taxon>Accipiter</taxon>
    </lineage>
</organism>
<dbReference type="GO" id="GO:0048471">
    <property type="term" value="C:perinuclear region of cytoplasm"/>
    <property type="evidence" value="ECO:0007669"/>
    <property type="project" value="UniProtKB-SubCell"/>
</dbReference>
<feature type="region of interest" description="Disordered" evidence="8">
    <location>
        <begin position="1"/>
        <end position="56"/>
    </location>
</feature>
<dbReference type="CDD" id="cd21089">
    <property type="entry name" value="Trm112-like"/>
    <property type="match status" value="1"/>
</dbReference>
<feature type="compositionally biased region" description="Pro residues" evidence="8">
    <location>
        <begin position="38"/>
        <end position="55"/>
    </location>
</feature>
<comment type="similarity">
    <text evidence="3">Belongs to the TRM112 family.</text>
</comment>
<name>A0A8B9MLC9_9AVES</name>
<dbReference type="Proteomes" id="UP000694541">
    <property type="component" value="Unplaced"/>
</dbReference>
<dbReference type="AlphaFoldDB" id="A0A8B9MLC9"/>
<dbReference type="GO" id="GO:0046982">
    <property type="term" value="F:protein heterodimerization activity"/>
    <property type="evidence" value="ECO:0007669"/>
    <property type="project" value="InterPro"/>
</dbReference>
<accession>A0A8B9MLC9</accession>
<dbReference type="Ensembl" id="ENSANIT00000009705.1">
    <property type="protein sequence ID" value="ENSANIP00000009382.1"/>
    <property type="gene ID" value="ENSANIG00000006332.1"/>
</dbReference>
<reference evidence="9" key="1">
    <citation type="submission" date="2025-08" db="UniProtKB">
        <authorList>
            <consortium name="Ensembl"/>
        </authorList>
    </citation>
    <scope>IDENTIFICATION</scope>
</reference>
<dbReference type="GO" id="GO:0005654">
    <property type="term" value="C:nucleoplasm"/>
    <property type="evidence" value="ECO:0007669"/>
    <property type="project" value="UniProtKB-SubCell"/>
</dbReference>
<evidence type="ECO:0000256" key="7">
    <source>
        <dbReference type="ARBA" id="ARBA00030516"/>
    </source>
</evidence>
<evidence type="ECO:0000256" key="3">
    <source>
        <dbReference type="ARBA" id="ARBA00007980"/>
    </source>
</evidence>
<reference evidence="9" key="2">
    <citation type="submission" date="2025-09" db="UniProtKB">
        <authorList>
            <consortium name="Ensembl"/>
        </authorList>
    </citation>
    <scope>IDENTIFICATION</scope>
</reference>
<feature type="compositionally biased region" description="Low complexity" evidence="8">
    <location>
        <begin position="1"/>
        <end position="20"/>
    </location>
</feature>
<sequence length="209" mass="22864">MSPVSSSPRRSPIPTGAPHPRLSRDPDRPRPRTKPRPRAPPIGQSPPPGERPPLPRQRLSRTAQALSTLSSLPDVTRLGGGRSGMKLLTHNLLSSHVRGLRPGGGFPLQIQASEVRVRPVPFNAAFVARLVPRLRWAALLEAAESLGHPSELPPEPAPDYEGDESFLRRVHHILLEVEVLEGVLQCPDSGRRFPISRGIPNMLLSEEEA</sequence>
<dbReference type="PANTHER" id="PTHR12773:SF0">
    <property type="entry name" value="MULTIFUNCTIONAL METHYLTRANSFERASE SUBUNIT TRM112-LIKE PROTEIN"/>
    <property type="match status" value="1"/>
</dbReference>
<dbReference type="PANTHER" id="PTHR12773">
    <property type="entry name" value="UPF0315 PROTEIN-RELATED"/>
    <property type="match status" value="1"/>
</dbReference>
<dbReference type="InterPro" id="IPR039127">
    <property type="entry name" value="Trm112"/>
</dbReference>
<dbReference type="SUPFAM" id="SSF158997">
    <property type="entry name" value="Trm112p-like"/>
    <property type="match status" value="1"/>
</dbReference>
<protein>
    <recommendedName>
        <fullName evidence="4">Multifunctional methyltransferase subunit TRM112-like protein</fullName>
    </recommendedName>
    <alternativeName>
        <fullName evidence="7">tRNA methyltransferase 112 homolog</fullName>
    </alternativeName>
</protein>
<evidence type="ECO:0000256" key="2">
    <source>
        <dbReference type="ARBA" id="ARBA00004642"/>
    </source>
</evidence>
<evidence type="ECO:0000313" key="10">
    <source>
        <dbReference type="Proteomes" id="UP000694541"/>
    </source>
</evidence>
<dbReference type="GO" id="GO:0070476">
    <property type="term" value="P:rRNA (guanine-N7)-methylation"/>
    <property type="evidence" value="ECO:0007669"/>
    <property type="project" value="TreeGrafter"/>
</dbReference>
<dbReference type="InterPro" id="IPR005651">
    <property type="entry name" value="Trm112-like"/>
</dbReference>
<keyword evidence="10" id="KW-1185">Reference proteome</keyword>
<evidence type="ECO:0000256" key="6">
    <source>
        <dbReference type="ARBA" id="ARBA00023242"/>
    </source>
</evidence>